<name>A0A2G8LP01_STIJA</name>
<proteinExistence type="predicted"/>
<dbReference type="Proteomes" id="UP000230750">
    <property type="component" value="Unassembled WGS sequence"/>
</dbReference>
<feature type="compositionally biased region" description="Basic and acidic residues" evidence="2">
    <location>
        <begin position="770"/>
        <end position="781"/>
    </location>
</feature>
<evidence type="ECO:0000313" key="5">
    <source>
        <dbReference type="Proteomes" id="UP000230750"/>
    </source>
</evidence>
<accession>A0A2G8LP01</accession>
<feature type="region of interest" description="Disordered" evidence="2">
    <location>
        <begin position="744"/>
        <end position="785"/>
    </location>
</feature>
<gene>
    <name evidence="4" type="ORF">BSL78_01111</name>
</gene>
<feature type="compositionally biased region" description="Polar residues" evidence="2">
    <location>
        <begin position="343"/>
        <end position="360"/>
    </location>
</feature>
<feature type="compositionally biased region" description="Basic and acidic residues" evidence="2">
    <location>
        <begin position="236"/>
        <end position="258"/>
    </location>
</feature>
<feature type="region of interest" description="Disordered" evidence="2">
    <location>
        <begin position="132"/>
        <end position="203"/>
    </location>
</feature>
<comment type="caution">
    <text evidence="4">The sequence shown here is derived from an EMBL/GenBank/DDBJ whole genome shotgun (WGS) entry which is preliminary data.</text>
</comment>
<evidence type="ECO:0000259" key="3">
    <source>
        <dbReference type="PROSITE" id="PS50157"/>
    </source>
</evidence>
<feature type="region of interest" description="Disordered" evidence="2">
    <location>
        <begin position="679"/>
        <end position="710"/>
    </location>
</feature>
<keyword evidence="1" id="KW-0479">Metal-binding</keyword>
<dbReference type="InterPro" id="IPR013087">
    <property type="entry name" value="Znf_C2H2_type"/>
</dbReference>
<keyword evidence="5" id="KW-1185">Reference proteome</keyword>
<dbReference type="SMART" id="SM00355">
    <property type="entry name" value="ZnF_C2H2"/>
    <property type="match status" value="3"/>
</dbReference>
<feature type="compositionally biased region" description="Polar residues" evidence="2">
    <location>
        <begin position="501"/>
        <end position="511"/>
    </location>
</feature>
<dbReference type="PROSITE" id="PS50157">
    <property type="entry name" value="ZINC_FINGER_C2H2_2"/>
    <property type="match status" value="1"/>
</dbReference>
<feature type="region of interest" description="Disordered" evidence="2">
    <location>
        <begin position="227"/>
        <end position="452"/>
    </location>
</feature>
<feature type="region of interest" description="Disordered" evidence="2">
    <location>
        <begin position="574"/>
        <end position="647"/>
    </location>
</feature>
<keyword evidence="1" id="KW-0862">Zinc</keyword>
<feature type="compositionally biased region" description="Basic and acidic residues" evidence="2">
    <location>
        <begin position="844"/>
        <end position="863"/>
    </location>
</feature>
<feature type="region of interest" description="Disordered" evidence="2">
    <location>
        <begin position="501"/>
        <end position="532"/>
    </location>
</feature>
<feature type="region of interest" description="Disordered" evidence="2">
    <location>
        <begin position="1"/>
        <end position="29"/>
    </location>
</feature>
<feature type="compositionally biased region" description="Polar residues" evidence="2">
    <location>
        <begin position="11"/>
        <end position="25"/>
    </location>
</feature>
<evidence type="ECO:0000313" key="4">
    <source>
        <dbReference type="EMBL" id="PIK61967.1"/>
    </source>
</evidence>
<organism evidence="4 5">
    <name type="scientific">Stichopus japonicus</name>
    <name type="common">Sea cucumber</name>
    <dbReference type="NCBI Taxonomy" id="307972"/>
    <lineage>
        <taxon>Eukaryota</taxon>
        <taxon>Metazoa</taxon>
        <taxon>Echinodermata</taxon>
        <taxon>Eleutherozoa</taxon>
        <taxon>Echinozoa</taxon>
        <taxon>Holothuroidea</taxon>
        <taxon>Aspidochirotacea</taxon>
        <taxon>Aspidochirotida</taxon>
        <taxon>Stichopodidae</taxon>
        <taxon>Apostichopus</taxon>
    </lineage>
</organism>
<feature type="compositionally biased region" description="Basic and acidic residues" evidence="2">
    <location>
        <begin position="152"/>
        <end position="161"/>
    </location>
</feature>
<reference evidence="4" key="1">
    <citation type="journal article" date="2017" name="PLoS Biol.">
        <title>The sea cucumber genome provides insights into morphological evolution and visceral regeneration.</title>
        <authorList>
            <person name="Zhang X."/>
            <person name="Sun L."/>
            <person name="Yuan J."/>
            <person name="Sun Y."/>
            <person name="Gao Y."/>
            <person name="Zhang L."/>
            <person name="Li S."/>
            <person name="Dai H."/>
            <person name="Hamel J.F."/>
            <person name="Liu C."/>
            <person name="Yu Y."/>
            <person name="Liu S."/>
            <person name="Lin W."/>
            <person name="Guo K."/>
            <person name="Jin S."/>
            <person name="Xu P."/>
            <person name="Storey K.B."/>
            <person name="Huan P."/>
            <person name="Zhang T."/>
            <person name="Zhou Y."/>
            <person name="Zhang J."/>
            <person name="Lin C."/>
            <person name="Li X."/>
            <person name="Xing L."/>
            <person name="Huo D."/>
            <person name="Sun M."/>
            <person name="Wang L."/>
            <person name="Mercier A."/>
            <person name="Li F."/>
            <person name="Yang H."/>
            <person name="Xiang J."/>
        </authorList>
    </citation>
    <scope>NUCLEOTIDE SEQUENCE [LARGE SCALE GENOMIC DNA]</scope>
    <source>
        <strain evidence="4">Shaxun</strain>
        <tissue evidence="4">Muscle</tissue>
    </source>
</reference>
<feature type="compositionally biased region" description="Acidic residues" evidence="2">
    <location>
        <begin position="302"/>
        <end position="318"/>
    </location>
</feature>
<evidence type="ECO:0000256" key="1">
    <source>
        <dbReference type="PROSITE-ProRule" id="PRU00042"/>
    </source>
</evidence>
<evidence type="ECO:0000256" key="2">
    <source>
        <dbReference type="SAM" id="MobiDB-lite"/>
    </source>
</evidence>
<feature type="domain" description="C2H2-type" evidence="3">
    <location>
        <begin position="85"/>
        <end position="113"/>
    </location>
</feature>
<dbReference type="Gene3D" id="3.30.160.60">
    <property type="entry name" value="Classic Zinc Finger"/>
    <property type="match status" value="1"/>
</dbReference>
<protein>
    <recommendedName>
        <fullName evidence="3">C2H2-type domain-containing protein</fullName>
    </recommendedName>
</protein>
<sequence>MRNSLDKGATVSVSSPWSQQANMGTTREEQESCTEVRVIDSQLQHFRNYFDILQVYKCRLCNFCSPHEHVIASHMSEVHFPRRCFLCKQCLFVFEDRAQLASHLDSAHGSQSIVVCFGESGSYTNSPPVWSMANRMGSEGREQSLQSTDSTEEVRPGETRNGRVSSSTGNLANAARERPNHSVSLERSASSGLVSGEDQHGNIVNASEGNLERMQSAGSICHPSTTTRFCESTETDSNHAHLSHESSLENQNDMEHSPEQVASPTPGAQRPDNHSRGMSIKLEPVSPAIGMPSGGSRGSLSEDGDGENNEITIEDSDGIEIIHSDSPPIPRSSTVEAADKPNGISTGTHPWRQNSLTPSESGGRGVLRRQATVDLPDCENEEDESRGSGIDVSEHDSSRGHSRSQEDVVHDERAVRRDSPNGHMQHGEHSTGEKKNLQQSPIPQQPDVYPPATLRDLVSRGREGGLHTLGHERSVLETSRSMEINSEPQPMSRSVRVRSHSISEGEISQNPEARPLVKEYPHQTPPAAGGTPRVPSIQVSQHLPVPSYWPHGYHGLVYQPRSWDGDASSMYRSLAPPGHHNHPDYRGGPIRSRSEEVPSILPSSGPPPTEDSVLYKYLQKGGKPKRNIGRPTLSGSSHSADADMSHPGYYMPGMGDITRRQLHHPMMIPWPPNGSLQSHGSFGLYHDQSAASPGSQASGSGQPSPEGYRYHRGLDLRNAESSQDLAHVDDITRQVQRAVGGASSLYGSEHPMVAHNEGSPSHSSREEDEVGAKDGEGSEVKKRSRKSTFNIYREIPERKRKLDRDEEERIKHSYNPDGSFDYFSLTGWKAYKCALCKKRRFKTASELEEHKQSKHPNEGDLLRRQSPVPPPGAGPSMVQERAFSPATNG</sequence>
<keyword evidence="1" id="KW-0863">Zinc-finger</keyword>
<dbReference type="GO" id="GO:0008270">
    <property type="term" value="F:zinc ion binding"/>
    <property type="evidence" value="ECO:0007669"/>
    <property type="project" value="UniProtKB-KW"/>
</dbReference>
<dbReference type="PROSITE" id="PS00028">
    <property type="entry name" value="ZINC_FINGER_C2H2_1"/>
    <property type="match status" value="1"/>
</dbReference>
<feature type="compositionally biased region" description="Low complexity" evidence="2">
    <location>
        <begin position="688"/>
        <end position="705"/>
    </location>
</feature>
<dbReference type="AlphaFoldDB" id="A0A2G8LP01"/>
<feature type="compositionally biased region" description="Polar residues" evidence="2">
    <location>
        <begin position="181"/>
        <end position="193"/>
    </location>
</feature>
<feature type="compositionally biased region" description="Basic and acidic residues" evidence="2">
    <location>
        <begin position="392"/>
        <end position="436"/>
    </location>
</feature>
<dbReference type="EMBL" id="MRZV01000021">
    <property type="protein sequence ID" value="PIK61967.1"/>
    <property type="molecule type" value="Genomic_DNA"/>
</dbReference>
<feature type="compositionally biased region" description="Polar residues" evidence="2">
    <location>
        <begin position="162"/>
        <end position="171"/>
    </location>
</feature>
<dbReference type="OrthoDB" id="10034505at2759"/>
<feature type="region of interest" description="Disordered" evidence="2">
    <location>
        <begin position="844"/>
        <end position="889"/>
    </location>
</feature>